<dbReference type="FunFam" id="3.40.309.10:FF:000012">
    <property type="entry name" value="Betaine aldehyde dehydrogenase"/>
    <property type="match status" value="1"/>
</dbReference>
<evidence type="ECO:0000313" key="6">
    <source>
        <dbReference type="EMBL" id="NYD53982.1"/>
    </source>
</evidence>
<proteinExistence type="inferred from homology"/>
<dbReference type="AlphaFoldDB" id="A0A7Y9EU39"/>
<evidence type="ECO:0000259" key="5">
    <source>
        <dbReference type="Pfam" id="PF00171"/>
    </source>
</evidence>
<dbReference type="InterPro" id="IPR016162">
    <property type="entry name" value="Ald_DH_N"/>
</dbReference>
<dbReference type="EC" id="1.2.1.3" evidence="6"/>
<dbReference type="Gene3D" id="3.40.605.10">
    <property type="entry name" value="Aldehyde Dehydrogenase, Chain A, domain 1"/>
    <property type="match status" value="1"/>
</dbReference>
<dbReference type="GO" id="GO:0004029">
    <property type="term" value="F:aldehyde dehydrogenase (NAD+) activity"/>
    <property type="evidence" value="ECO:0007669"/>
    <property type="project" value="UniProtKB-EC"/>
</dbReference>
<dbReference type="Gene3D" id="3.40.309.10">
    <property type="entry name" value="Aldehyde Dehydrogenase, Chain A, domain 2"/>
    <property type="match status" value="1"/>
</dbReference>
<keyword evidence="7" id="KW-1185">Reference proteome</keyword>
<dbReference type="Pfam" id="PF00171">
    <property type="entry name" value="Aldedh"/>
    <property type="match status" value="1"/>
</dbReference>
<evidence type="ECO:0000256" key="3">
    <source>
        <dbReference type="PROSITE-ProRule" id="PRU10007"/>
    </source>
</evidence>
<protein>
    <submittedName>
        <fullName evidence="6">Aldehyde dehydrogenase (NAD+)</fullName>
        <ecNumber evidence="6">1.2.1.3</ecNumber>
    </submittedName>
</protein>
<feature type="domain" description="Aldehyde dehydrogenase" evidence="5">
    <location>
        <begin position="31"/>
        <end position="491"/>
    </location>
</feature>
<comment type="similarity">
    <text evidence="1 4">Belongs to the aldehyde dehydrogenase family.</text>
</comment>
<gene>
    <name evidence="6" type="ORF">BKA02_001037</name>
</gene>
<comment type="caution">
    <text evidence="6">The sequence shown here is derived from an EMBL/GenBank/DDBJ whole genome shotgun (WGS) entry which is preliminary data.</text>
</comment>
<keyword evidence="2 4" id="KW-0560">Oxidoreductase</keyword>
<evidence type="ECO:0000256" key="2">
    <source>
        <dbReference type="ARBA" id="ARBA00023002"/>
    </source>
</evidence>
<reference evidence="6 7" key="1">
    <citation type="submission" date="2020-07" db="EMBL/GenBank/DDBJ databases">
        <title>Sequencing the genomes of 1000 actinobacteria strains.</title>
        <authorList>
            <person name="Klenk H.-P."/>
        </authorList>
    </citation>
    <scope>NUCLEOTIDE SEQUENCE [LARGE SCALE GENOMIC DNA]</scope>
    <source>
        <strain evidence="6 7">DSM 22185</strain>
    </source>
</reference>
<dbReference type="PANTHER" id="PTHR11699">
    <property type="entry name" value="ALDEHYDE DEHYDROGENASE-RELATED"/>
    <property type="match status" value="1"/>
</dbReference>
<organism evidence="6 7">
    <name type="scientific">Microbacterium pseudoresistens</name>
    <dbReference type="NCBI Taxonomy" id="640634"/>
    <lineage>
        <taxon>Bacteria</taxon>
        <taxon>Bacillati</taxon>
        <taxon>Actinomycetota</taxon>
        <taxon>Actinomycetes</taxon>
        <taxon>Micrococcales</taxon>
        <taxon>Microbacteriaceae</taxon>
        <taxon>Microbacterium</taxon>
    </lineage>
</organism>
<evidence type="ECO:0000256" key="4">
    <source>
        <dbReference type="RuleBase" id="RU003345"/>
    </source>
</evidence>
<evidence type="ECO:0000313" key="7">
    <source>
        <dbReference type="Proteomes" id="UP000552045"/>
    </source>
</evidence>
<dbReference type="InterPro" id="IPR016161">
    <property type="entry name" value="Ald_DH/histidinol_DH"/>
</dbReference>
<evidence type="ECO:0000256" key="1">
    <source>
        <dbReference type="ARBA" id="ARBA00009986"/>
    </source>
</evidence>
<feature type="active site" evidence="3">
    <location>
        <position position="264"/>
    </location>
</feature>
<dbReference type="EMBL" id="JACCBH010000001">
    <property type="protein sequence ID" value="NYD53982.1"/>
    <property type="molecule type" value="Genomic_DNA"/>
</dbReference>
<dbReference type="FunFam" id="3.40.605.10:FF:000007">
    <property type="entry name" value="NAD/NADP-dependent betaine aldehyde dehydrogenase"/>
    <property type="match status" value="1"/>
</dbReference>
<name>A0A7Y9EU39_9MICO</name>
<accession>A0A7Y9EU39</accession>
<dbReference type="SUPFAM" id="SSF53720">
    <property type="entry name" value="ALDH-like"/>
    <property type="match status" value="1"/>
</dbReference>
<dbReference type="InterPro" id="IPR029510">
    <property type="entry name" value="Ald_DH_CS_GLU"/>
</dbReference>
<dbReference type="InterPro" id="IPR016163">
    <property type="entry name" value="Ald_DH_C"/>
</dbReference>
<sequence>MRQTITRDDRSTAETTALDGIYVDGRLVRPDGAQYFDVRDPATGRVWNRALDATAAEVDLAVRSARRAFESEEWSMLRPADRAQLLIDFGSAIADNAEELSDLQVRENGKLMREMFGQTKLMREYFNYYAGLAQLPLGATNATHLRGMVNYTVREPIGVVGAVTPWNSPLLLLVWKLGPALAAGNTVVAKPSEVTPLSTVRLAQIASEVGFPDGVFNVVTGQGAAGRALVEHPEVDKVAFTGSTPTGKAIAASAASRLARVSLELGGKSPNIIFDDADIEAAVTGAVAGIFGASGQTCMAGSRILVQSTVYDEVVERIARRADAIVVGDPREDESQMGAVASRAQYDKVLEYIGIATGEGARLVSGGVVAEVPGLKEGLFVRPTVFADVTNDMRIAREEVFGPIAAIIRFDDEEEAVRIANDTEFGLAAGVWTGSVPRAHRVAGLLRAGTVWVNNYRKTSYATPFGGYKQSGLGRENGIDAMREFSEEKSIWIDAGQGIKDPFNPRA</sequence>
<dbReference type="InterPro" id="IPR015590">
    <property type="entry name" value="Aldehyde_DH_dom"/>
</dbReference>
<dbReference type="PROSITE" id="PS00687">
    <property type="entry name" value="ALDEHYDE_DEHYDR_GLU"/>
    <property type="match status" value="1"/>
</dbReference>
<dbReference type="Proteomes" id="UP000552045">
    <property type="component" value="Unassembled WGS sequence"/>
</dbReference>
<dbReference type="RefSeq" id="WP_179431939.1">
    <property type="nucleotide sequence ID" value="NZ_BAABLC010000001.1"/>
</dbReference>
<dbReference type="CDD" id="cd07114">
    <property type="entry name" value="ALDH_DhaS"/>
    <property type="match status" value="1"/>
</dbReference>
<dbReference type="InterPro" id="IPR016160">
    <property type="entry name" value="Ald_DH_CS_CYS"/>
</dbReference>
<dbReference type="PROSITE" id="PS00070">
    <property type="entry name" value="ALDEHYDE_DEHYDR_CYS"/>
    <property type="match status" value="1"/>
</dbReference>